<evidence type="ECO:0000313" key="6">
    <source>
        <dbReference type="EMBL" id="NIJ06553.1"/>
    </source>
</evidence>
<evidence type="ECO:0000313" key="7">
    <source>
        <dbReference type="Proteomes" id="UP000727456"/>
    </source>
</evidence>
<dbReference type="Pfam" id="PF00126">
    <property type="entry name" value="HTH_1"/>
    <property type="match status" value="1"/>
</dbReference>
<gene>
    <name evidence="6" type="ORF">FHS31_000135</name>
</gene>
<dbReference type="Gene3D" id="1.10.10.10">
    <property type="entry name" value="Winged helix-like DNA-binding domain superfamily/Winged helix DNA-binding domain"/>
    <property type="match status" value="1"/>
</dbReference>
<dbReference type="PROSITE" id="PS50931">
    <property type="entry name" value="HTH_LYSR"/>
    <property type="match status" value="1"/>
</dbReference>
<name>A0ABX0TM00_9SPHN</name>
<feature type="domain" description="HTH lysR-type" evidence="5">
    <location>
        <begin position="1"/>
        <end position="58"/>
    </location>
</feature>
<reference evidence="6 7" key="1">
    <citation type="submission" date="2020-03" db="EMBL/GenBank/DDBJ databases">
        <title>Genomic Encyclopedia of Type Strains, Phase III (KMG-III): the genomes of soil and plant-associated and newly described type strains.</title>
        <authorList>
            <person name="Whitman W."/>
        </authorList>
    </citation>
    <scope>NUCLEOTIDE SEQUENCE [LARGE SCALE GENOMIC DNA]</scope>
    <source>
        <strain evidence="6 7">CECT 8804</strain>
    </source>
</reference>
<evidence type="ECO:0000256" key="3">
    <source>
        <dbReference type="ARBA" id="ARBA00023125"/>
    </source>
</evidence>
<sequence length="291" mass="32031">MNWDDLRIFLAVARAGQIARAAPLVGMDATTVGRRLRRLEQALGRTLFQAQRDGQHLTEAGDRLLVRAEAMERSMAAIDEREDTGGLIRVSASEGFGTWFLAHHLGGFARLHPGLTIDLVATSGLLSPSKRETDVALLLARPRQGPLVTRKLADYGLRIFAAKHYLEKAPPLATRDDLKRHTLLGYIPGYIFAPELDYLDDIAPGLQPRLRSSSINAQYRMTASGAGIAVLPCFIGDSDPTLVRVLPEIALRRSFWLATHQDAQASPRIRRFVDWVSALAAEHRAGLLGET</sequence>
<accession>A0ABX0TM00</accession>
<proteinExistence type="inferred from homology"/>
<keyword evidence="3 6" id="KW-0238">DNA-binding</keyword>
<dbReference type="PANTHER" id="PTHR30537:SF3">
    <property type="entry name" value="TRANSCRIPTIONAL REGULATORY PROTEIN"/>
    <property type="match status" value="1"/>
</dbReference>
<dbReference type="InterPro" id="IPR000847">
    <property type="entry name" value="LysR_HTH_N"/>
</dbReference>
<keyword evidence="7" id="KW-1185">Reference proteome</keyword>
<dbReference type="SUPFAM" id="SSF53850">
    <property type="entry name" value="Periplasmic binding protein-like II"/>
    <property type="match status" value="1"/>
</dbReference>
<dbReference type="PANTHER" id="PTHR30537">
    <property type="entry name" value="HTH-TYPE TRANSCRIPTIONAL REGULATOR"/>
    <property type="match status" value="1"/>
</dbReference>
<comment type="similarity">
    <text evidence="1">Belongs to the LysR transcriptional regulatory family.</text>
</comment>
<evidence type="ECO:0000259" key="5">
    <source>
        <dbReference type="PROSITE" id="PS50931"/>
    </source>
</evidence>
<dbReference type="SUPFAM" id="SSF46785">
    <property type="entry name" value="Winged helix' DNA-binding domain"/>
    <property type="match status" value="1"/>
</dbReference>
<dbReference type="Pfam" id="PF03466">
    <property type="entry name" value="LysR_substrate"/>
    <property type="match status" value="1"/>
</dbReference>
<dbReference type="InterPro" id="IPR036390">
    <property type="entry name" value="WH_DNA-bd_sf"/>
</dbReference>
<comment type="caution">
    <text evidence="6">The sequence shown here is derived from an EMBL/GenBank/DDBJ whole genome shotgun (WGS) entry which is preliminary data.</text>
</comment>
<protein>
    <submittedName>
        <fullName evidence="6">DNA-binding transcriptional LysR family regulator</fullName>
    </submittedName>
</protein>
<organism evidence="6 7">
    <name type="scientific">Sphingomonas vulcanisoli</name>
    <dbReference type="NCBI Taxonomy" id="1658060"/>
    <lineage>
        <taxon>Bacteria</taxon>
        <taxon>Pseudomonadati</taxon>
        <taxon>Pseudomonadota</taxon>
        <taxon>Alphaproteobacteria</taxon>
        <taxon>Sphingomonadales</taxon>
        <taxon>Sphingomonadaceae</taxon>
        <taxon>Sphingomonas</taxon>
    </lineage>
</organism>
<dbReference type="Proteomes" id="UP000727456">
    <property type="component" value="Unassembled WGS sequence"/>
</dbReference>
<dbReference type="RefSeq" id="WP_167071058.1">
    <property type="nucleotide sequence ID" value="NZ_JAAOZC010000001.1"/>
</dbReference>
<dbReference type="Gene3D" id="3.40.190.290">
    <property type="match status" value="1"/>
</dbReference>
<evidence type="ECO:0000256" key="1">
    <source>
        <dbReference type="ARBA" id="ARBA00009437"/>
    </source>
</evidence>
<keyword evidence="4" id="KW-0804">Transcription</keyword>
<dbReference type="InterPro" id="IPR005119">
    <property type="entry name" value="LysR_subst-bd"/>
</dbReference>
<evidence type="ECO:0000256" key="4">
    <source>
        <dbReference type="ARBA" id="ARBA00023163"/>
    </source>
</evidence>
<keyword evidence="2" id="KW-0805">Transcription regulation</keyword>
<evidence type="ECO:0000256" key="2">
    <source>
        <dbReference type="ARBA" id="ARBA00023015"/>
    </source>
</evidence>
<dbReference type="GO" id="GO:0003677">
    <property type="term" value="F:DNA binding"/>
    <property type="evidence" value="ECO:0007669"/>
    <property type="project" value="UniProtKB-KW"/>
</dbReference>
<dbReference type="EMBL" id="JAAOZC010000001">
    <property type="protein sequence ID" value="NIJ06553.1"/>
    <property type="molecule type" value="Genomic_DNA"/>
</dbReference>
<dbReference type="InterPro" id="IPR058163">
    <property type="entry name" value="LysR-type_TF_proteobact-type"/>
</dbReference>
<dbReference type="InterPro" id="IPR036388">
    <property type="entry name" value="WH-like_DNA-bd_sf"/>
</dbReference>